<comment type="caution">
    <text evidence="1">The sequence shown here is derived from an EMBL/GenBank/DDBJ whole genome shotgun (WGS) entry which is preliminary data.</text>
</comment>
<name>A0A5U3D0C7_SALDZ</name>
<evidence type="ECO:0000313" key="1">
    <source>
        <dbReference type="EMBL" id="EBP3693227.1"/>
    </source>
</evidence>
<dbReference type="EMBL" id="AAGLNK010000007">
    <property type="protein sequence ID" value="EBP3693227.1"/>
    <property type="molecule type" value="Genomic_DNA"/>
</dbReference>
<protein>
    <submittedName>
        <fullName evidence="1">Uncharacterized protein</fullName>
    </submittedName>
</protein>
<reference evidence="1" key="1">
    <citation type="submission" date="2018-07" db="EMBL/GenBank/DDBJ databases">
        <authorList>
            <consortium name="GenomeTrakr network: Whole genome sequencing for foodborne pathogen traceback"/>
        </authorList>
    </citation>
    <scope>NUCLEOTIDE SEQUENCE</scope>
    <source>
        <strain evidence="1">CFSAN008697</strain>
    </source>
</reference>
<sequence length="87" mass="9669">MIDKSKTGVVVGHGLLDIQRQCQCETLSEKAHILILSIYGSTTALAGIAGFNEAEKILNDVQQHLKDNRAQITSEILEMLKPVKEWH</sequence>
<organism evidence="1">
    <name type="scientific">Salmonella diarizonae</name>
    <dbReference type="NCBI Taxonomy" id="59204"/>
    <lineage>
        <taxon>Bacteria</taxon>
        <taxon>Pseudomonadati</taxon>
        <taxon>Pseudomonadota</taxon>
        <taxon>Gammaproteobacteria</taxon>
        <taxon>Enterobacterales</taxon>
        <taxon>Enterobacteriaceae</taxon>
        <taxon>Salmonella</taxon>
    </lineage>
</organism>
<proteinExistence type="predicted"/>
<accession>A0A5U3D0C7</accession>
<gene>
    <name evidence="1" type="ORF">PG27_08185</name>
</gene>
<dbReference type="AlphaFoldDB" id="A0A5U3D0C7"/>